<feature type="region of interest" description="Disordered" evidence="1">
    <location>
        <begin position="49"/>
        <end position="76"/>
    </location>
</feature>
<protein>
    <submittedName>
        <fullName evidence="2">Uncharacterized protein</fullName>
    </submittedName>
</protein>
<reference evidence="2" key="1">
    <citation type="submission" date="2021-10" db="EMBL/GenBank/DDBJ databases">
        <authorList>
            <person name="Piombo E."/>
        </authorList>
    </citation>
    <scope>NUCLEOTIDE SEQUENCE</scope>
</reference>
<dbReference type="EMBL" id="CABFOC020000007">
    <property type="protein sequence ID" value="CAH0044665.1"/>
    <property type="molecule type" value="Genomic_DNA"/>
</dbReference>
<keyword evidence="3" id="KW-1185">Reference proteome</keyword>
<comment type="caution">
    <text evidence="2">The sequence shown here is derived from an EMBL/GenBank/DDBJ whole genome shotgun (WGS) entry which is preliminary data.</text>
</comment>
<organism evidence="2 3">
    <name type="scientific">Clonostachys solani</name>
    <dbReference type="NCBI Taxonomy" id="160281"/>
    <lineage>
        <taxon>Eukaryota</taxon>
        <taxon>Fungi</taxon>
        <taxon>Dikarya</taxon>
        <taxon>Ascomycota</taxon>
        <taxon>Pezizomycotina</taxon>
        <taxon>Sordariomycetes</taxon>
        <taxon>Hypocreomycetidae</taxon>
        <taxon>Hypocreales</taxon>
        <taxon>Bionectriaceae</taxon>
        <taxon>Clonostachys</taxon>
    </lineage>
</organism>
<sequence length="87" mass="9380">MTMFVPMKLNPGIAAASFSICIGNHIEEPGEDGGFLRSGTGGKCHEIRARPTSGPTLGISERIPPTSQDTGPEEEEPWVVRFVEPQE</sequence>
<evidence type="ECO:0000313" key="3">
    <source>
        <dbReference type="Proteomes" id="UP000775872"/>
    </source>
</evidence>
<accession>A0A9N9W6Z2</accession>
<name>A0A9N9W6Z2_9HYPO</name>
<gene>
    <name evidence="2" type="ORF">CSOL1703_00010402</name>
</gene>
<dbReference type="Proteomes" id="UP000775872">
    <property type="component" value="Unassembled WGS sequence"/>
</dbReference>
<proteinExistence type="predicted"/>
<dbReference type="AlphaFoldDB" id="A0A9N9W6Z2"/>
<evidence type="ECO:0000313" key="2">
    <source>
        <dbReference type="EMBL" id="CAH0044665.1"/>
    </source>
</evidence>
<evidence type="ECO:0000256" key="1">
    <source>
        <dbReference type="SAM" id="MobiDB-lite"/>
    </source>
</evidence>